<proteinExistence type="predicted"/>
<name>A0A382AAC1_9ZZZZ</name>
<feature type="non-terminal residue" evidence="6">
    <location>
        <position position="92"/>
    </location>
</feature>
<dbReference type="PANTHER" id="PTHR43163:SF6">
    <property type="entry name" value="DIPEPTIDE TRANSPORT SYSTEM PERMEASE PROTEIN DPPB-RELATED"/>
    <property type="match status" value="1"/>
</dbReference>
<feature type="domain" description="ABC transporter type 1 GsiC-like N-terminal" evidence="5">
    <location>
        <begin position="1"/>
        <end position="80"/>
    </location>
</feature>
<sequence>MGKYFLRRLLLAIPTIFGVTVLIFLAMRVIPGDPLRSIIGEGQIYVLSDKELAEVKASLGYDKPLVIQYLAWMQDVAKGNLGYSFWQKDKSI</sequence>
<dbReference type="InterPro" id="IPR045621">
    <property type="entry name" value="BPD_transp_1_N"/>
</dbReference>
<evidence type="ECO:0000256" key="1">
    <source>
        <dbReference type="ARBA" id="ARBA00004651"/>
    </source>
</evidence>
<evidence type="ECO:0000259" key="5">
    <source>
        <dbReference type="Pfam" id="PF19300"/>
    </source>
</evidence>
<dbReference type="PANTHER" id="PTHR43163">
    <property type="entry name" value="DIPEPTIDE TRANSPORT SYSTEM PERMEASE PROTEIN DPPB-RELATED"/>
    <property type="match status" value="1"/>
</dbReference>
<protein>
    <recommendedName>
        <fullName evidence="5">ABC transporter type 1 GsiC-like N-terminal domain-containing protein</fullName>
    </recommendedName>
</protein>
<keyword evidence="4" id="KW-1133">Transmembrane helix</keyword>
<accession>A0A382AAC1</accession>
<reference evidence="6" key="1">
    <citation type="submission" date="2018-05" db="EMBL/GenBank/DDBJ databases">
        <authorList>
            <person name="Lanie J.A."/>
            <person name="Ng W.-L."/>
            <person name="Kazmierczak K.M."/>
            <person name="Andrzejewski T.M."/>
            <person name="Davidsen T.M."/>
            <person name="Wayne K.J."/>
            <person name="Tettelin H."/>
            <person name="Glass J.I."/>
            <person name="Rusch D."/>
            <person name="Podicherti R."/>
            <person name="Tsui H.-C.T."/>
            <person name="Winkler M.E."/>
        </authorList>
    </citation>
    <scope>NUCLEOTIDE SEQUENCE</scope>
</reference>
<evidence type="ECO:0000256" key="2">
    <source>
        <dbReference type="ARBA" id="ARBA00022448"/>
    </source>
</evidence>
<keyword evidence="4" id="KW-0472">Membrane</keyword>
<feature type="transmembrane region" description="Helical" evidence="4">
    <location>
        <begin position="9"/>
        <end position="30"/>
    </location>
</feature>
<dbReference type="Pfam" id="PF19300">
    <property type="entry name" value="BPD_transp_1_N"/>
    <property type="match status" value="1"/>
</dbReference>
<dbReference type="EMBL" id="UINC01024581">
    <property type="protein sequence ID" value="SVA98498.1"/>
    <property type="molecule type" value="Genomic_DNA"/>
</dbReference>
<evidence type="ECO:0000256" key="3">
    <source>
        <dbReference type="ARBA" id="ARBA00022475"/>
    </source>
</evidence>
<dbReference type="GO" id="GO:0005886">
    <property type="term" value="C:plasma membrane"/>
    <property type="evidence" value="ECO:0007669"/>
    <property type="project" value="UniProtKB-SubCell"/>
</dbReference>
<evidence type="ECO:0000313" key="6">
    <source>
        <dbReference type="EMBL" id="SVA98498.1"/>
    </source>
</evidence>
<dbReference type="AlphaFoldDB" id="A0A382AAC1"/>
<evidence type="ECO:0000256" key="4">
    <source>
        <dbReference type="SAM" id="Phobius"/>
    </source>
</evidence>
<organism evidence="6">
    <name type="scientific">marine metagenome</name>
    <dbReference type="NCBI Taxonomy" id="408172"/>
    <lineage>
        <taxon>unclassified sequences</taxon>
        <taxon>metagenomes</taxon>
        <taxon>ecological metagenomes</taxon>
    </lineage>
</organism>
<keyword evidence="3" id="KW-1003">Cell membrane</keyword>
<comment type="subcellular location">
    <subcellularLocation>
        <location evidence="1">Cell membrane</location>
        <topology evidence="1">Multi-pass membrane protein</topology>
    </subcellularLocation>
</comment>
<keyword evidence="2" id="KW-0813">Transport</keyword>
<gene>
    <name evidence="6" type="ORF">METZ01_LOCUS151352</name>
</gene>
<keyword evidence="4" id="KW-0812">Transmembrane</keyword>